<evidence type="ECO:0000256" key="1">
    <source>
        <dbReference type="ARBA" id="ARBA00008520"/>
    </source>
</evidence>
<feature type="region of interest" description="Disordered" evidence="4">
    <location>
        <begin position="427"/>
        <end position="450"/>
    </location>
</feature>
<comment type="similarity">
    <text evidence="1">Belongs to the bacterial solute-binding protein 1 family.</text>
</comment>
<keyword evidence="6" id="KW-1185">Reference proteome</keyword>
<keyword evidence="2" id="KW-0813">Transport</keyword>
<dbReference type="Proteomes" id="UP001500665">
    <property type="component" value="Unassembled WGS sequence"/>
</dbReference>
<feature type="compositionally biased region" description="Basic and acidic residues" evidence="4">
    <location>
        <begin position="438"/>
        <end position="450"/>
    </location>
</feature>
<sequence>MRQWKFAAGLLAGVLLVCVAALAVHRPWRGSGCPGRTDHTLVVLGDKDVSSGRQRKAEIERWRGPGGTRAELRELSGVADLQHAQLAATAQDGGCGVDVYLLDSPWVAEFAEAGHLEPFGEPVGGLLEGRLRESGEHAGELWAVPFSADAPLLYYRKDLLEKADLDPPTSWDEVWEHSRTLLADPSSGLSAGYAAQLAHYEGFTINALELMWTHDSSELLDDDGEVEINTIALQEIRKKLGDSRLIARDSFTWHEDEATRAFIEGETLFLRNWPTAYRRLAEDPSVTDAGRLAEKYGVTVLPGSGVLGGQSLAVAAHSPYKEEARRLIRALTGYDAQNRLFWCGGFAPVRAEVYDRRSPQTCDAQDSDDADGYVARLPPEELETLRTAVEEARPRPNTPYYTEFSRVFQELLYCDLQPAALVTACPQKPGSAPEFPDDLEKRLTEALRGR</sequence>
<gene>
    <name evidence="5" type="ORF">GCM10009550_31600</name>
</gene>
<reference evidence="5 6" key="1">
    <citation type="journal article" date="2019" name="Int. J. Syst. Evol. Microbiol.">
        <title>The Global Catalogue of Microorganisms (GCM) 10K type strain sequencing project: providing services to taxonomists for standard genome sequencing and annotation.</title>
        <authorList>
            <consortium name="The Broad Institute Genomics Platform"/>
            <consortium name="The Broad Institute Genome Sequencing Center for Infectious Disease"/>
            <person name="Wu L."/>
            <person name="Ma J."/>
        </authorList>
    </citation>
    <scope>NUCLEOTIDE SEQUENCE [LARGE SCALE GENOMIC DNA]</scope>
    <source>
        <strain evidence="5 6">JCM 10696</strain>
    </source>
</reference>
<dbReference type="InterPro" id="IPR050490">
    <property type="entry name" value="Bact_solute-bd_prot1"/>
</dbReference>
<protein>
    <recommendedName>
        <fullName evidence="7">Multiple sugar transport system substrate-binding protein</fullName>
    </recommendedName>
</protein>
<evidence type="ECO:0000313" key="5">
    <source>
        <dbReference type="EMBL" id="GAA0951689.1"/>
    </source>
</evidence>
<dbReference type="Pfam" id="PF01547">
    <property type="entry name" value="SBP_bac_1"/>
    <property type="match status" value="1"/>
</dbReference>
<dbReference type="EMBL" id="BAAAHH010000011">
    <property type="protein sequence ID" value="GAA0951689.1"/>
    <property type="molecule type" value="Genomic_DNA"/>
</dbReference>
<evidence type="ECO:0000256" key="3">
    <source>
        <dbReference type="ARBA" id="ARBA00022729"/>
    </source>
</evidence>
<dbReference type="RefSeq" id="WP_344241388.1">
    <property type="nucleotide sequence ID" value="NZ_BAAAHH010000011.1"/>
</dbReference>
<evidence type="ECO:0000256" key="2">
    <source>
        <dbReference type="ARBA" id="ARBA00022448"/>
    </source>
</evidence>
<dbReference type="InterPro" id="IPR006059">
    <property type="entry name" value="SBP"/>
</dbReference>
<dbReference type="Gene3D" id="3.40.190.10">
    <property type="entry name" value="Periplasmic binding protein-like II"/>
    <property type="match status" value="2"/>
</dbReference>
<evidence type="ECO:0000256" key="4">
    <source>
        <dbReference type="SAM" id="MobiDB-lite"/>
    </source>
</evidence>
<name>A0ABN1R4A1_9ACTN</name>
<keyword evidence="3" id="KW-0732">Signal</keyword>
<organism evidence="5 6">
    <name type="scientific">Actinocorallia libanotica</name>
    <dbReference type="NCBI Taxonomy" id="46162"/>
    <lineage>
        <taxon>Bacteria</taxon>
        <taxon>Bacillati</taxon>
        <taxon>Actinomycetota</taxon>
        <taxon>Actinomycetes</taxon>
        <taxon>Streptosporangiales</taxon>
        <taxon>Thermomonosporaceae</taxon>
        <taxon>Actinocorallia</taxon>
    </lineage>
</organism>
<accession>A0ABN1R4A1</accession>
<comment type="caution">
    <text evidence="5">The sequence shown here is derived from an EMBL/GenBank/DDBJ whole genome shotgun (WGS) entry which is preliminary data.</text>
</comment>
<evidence type="ECO:0008006" key="7">
    <source>
        <dbReference type="Google" id="ProtNLM"/>
    </source>
</evidence>
<dbReference type="PANTHER" id="PTHR43649">
    <property type="entry name" value="ARABINOSE-BINDING PROTEIN-RELATED"/>
    <property type="match status" value="1"/>
</dbReference>
<proteinExistence type="inferred from homology"/>
<evidence type="ECO:0000313" key="6">
    <source>
        <dbReference type="Proteomes" id="UP001500665"/>
    </source>
</evidence>
<dbReference type="SUPFAM" id="SSF53850">
    <property type="entry name" value="Periplasmic binding protein-like II"/>
    <property type="match status" value="1"/>
</dbReference>
<dbReference type="PANTHER" id="PTHR43649:SF34">
    <property type="entry name" value="ABC TRANSPORTER PERIPLASMIC-BINDING PROTEIN YCJN-RELATED"/>
    <property type="match status" value="1"/>
</dbReference>